<reference evidence="2" key="1">
    <citation type="journal article" date="2020" name="mSystems">
        <title>Genome- and Community-Level Interaction Insights into Carbon Utilization and Element Cycling Functions of Hydrothermarchaeota in Hydrothermal Sediment.</title>
        <authorList>
            <person name="Zhou Z."/>
            <person name="Liu Y."/>
            <person name="Xu W."/>
            <person name="Pan J."/>
            <person name="Luo Z.H."/>
            <person name="Li M."/>
        </authorList>
    </citation>
    <scope>NUCLEOTIDE SEQUENCE</scope>
    <source>
        <strain evidence="2">SpSt-1183</strain>
    </source>
</reference>
<accession>A0A831LVA8</accession>
<feature type="coiled-coil region" evidence="1">
    <location>
        <begin position="8"/>
        <end position="93"/>
    </location>
</feature>
<proteinExistence type="predicted"/>
<dbReference type="Proteomes" id="UP000885648">
    <property type="component" value="Unassembled WGS sequence"/>
</dbReference>
<comment type="caution">
    <text evidence="2">The sequence shown here is derived from an EMBL/GenBank/DDBJ whole genome shotgun (WGS) entry which is preliminary data.</text>
</comment>
<name>A0A831LVA8_9EURY</name>
<dbReference type="EMBL" id="DSBY01000125">
    <property type="protein sequence ID" value="HDS63089.1"/>
    <property type="molecule type" value="Genomic_DNA"/>
</dbReference>
<dbReference type="AlphaFoldDB" id="A0A831LVA8"/>
<sequence>MTNVDPYITMIKAKIEELDAELNVIKAKAKVRGAEAEIQLDEIASEYAGKRDELERKIKDLQASGGSAMQDMKEGAGRALDELAAALEKAKSRFS</sequence>
<protein>
    <submittedName>
        <fullName evidence="2">Uncharacterized protein</fullName>
    </submittedName>
</protein>
<organism evidence="2">
    <name type="scientific">Methanofollis liminatans</name>
    <dbReference type="NCBI Taxonomy" id="2201"/>
    <lineage>
        <taxon>Archaea</taxon>
        <taxon>Methanobacteriati</taxon>
        <taxon>Methanobacteriota</taxon>
        <taxon>Stenosarchaea group</taxon>
        <taxon>Methanomicrobia</taxon>
        <taxon>Methanomicrobiales</taxon>
        <taxon>Methanomicrobiaceae</taxon>
        <taxon>Methanofollis</taxon>
    </lineage>
</organism>
<keyword evidence="1" id="KW-0175">Coiled coil</keyword>
<evidence type="ECO:0000256" key="1">
    <source>
        <dbReference type="SAM" id="Coils"/>
    </source>
</evidence>
<gene>
    <name evidence="2" type="ORF">ENN52_02965</name>
</gene>
<evidence type="ECO:0000313" key="2">
    <source>
        <dbReference type="EMBL" id="HDS63089.1"/>
    </source>
</evidence>